<proteinExistence type="predicted"/>
<dbReference type="AlphaFoldDB" id="A0A8D1I8G9"/>
<sequence>MFGITNYQRNANQNYNEVGTISHLSEWPSLKNLQIINVGEGVEKKGNFLHCWWECKLVQPLWRTIWRILKKPKIELPYDPAIPFLGIYLEKTLTRKDTGTLMFTKTLFITAKTWKQPKCPLIDEWIKKKWCIYIYTHIHNGYYLP</sequence>
<name>A0A8D1I8G9_PIG</name>
<evidence type="ECO:0000313" key="1">
    <source>
        <dbReference type="Ensembl" id="ENSSSCP00045030419.1"/>
    </source>
</evidence>
<accession>A0A8D1I8G9</accession>
<evidence type="ECO:0000313" key="2">
    <source>
        <dbReference type="Proteomes" id="UP000694728"/>
    </source>
</evidence>
<protein>
    <submittedName>
        <fullName evidence="1">Uncharacterized protein</fullName>
    </submittedName>
</protein>
<dbReference type="Ensembl" id="ENSSSCT00045043808.1">
    <property type="protein sequence ID" value="ENSSSCP00045030419.1"/>
    <property type="gene ID" value="ENSSSCG00045025730.1"/>
</dbReference>
<reference evidence="1" key="1">
    <citation type="submission" date="2025-08" db="UniProtKB">
        <authorList>
            <consortium name="Ensembl"/>
        </authorList>
    </citation>
    <scope>IDENTIFICATION</scope>
</reference>
<dbReference type="Proteomes" id="UP000694728">
    <property type="component" value="Unplaced"/>
</dbReference>
<organism evidence="1 2">
    <name type="scientific">Sus scrofa</name>
    <name type="common">Pig</name>
    <dbReference type="NCBI Taxonomy" id="9823"/>
    <lineage>
        <taxon>Eukaryota</taxon>
        <taxon>Metazoa</taxon>
        <taxon>Chordata</taxon>
        <taxon>Craniata</taxon>
        <taxon>Vertebrata</taxon>
        <taxon>Euteleostomi</taxon>
        <taxon>Mammalia</taxon>
        <taxon>Eutheria</taxon>
        <taxon>Laurasiatheria</taxon>
        <taxon>Artiodactyla</taxon>
        <taxon>Suina</taxon>
        <taxon>Suidae</taxon>
        <taxon>Sus</taxon>
    </lineage>
</organism>